<feature type="compositionally biased region" description="Basic and acidic residues" evidence="1">
    <location>
        <begin position="107"/>
        <end position="137"/>
    </location>
</feature>
<evidence type="ECO:0000313" key="2">
    <source>
        <dbReference type="EMBL" id="MPN40342.1"/>
    </source>
</evidence>
<name>A0A645HPF0_9ZZZZ</name>
<gene>
    <name evidence="2" type="ORF">SDC9_187878</name>
</gene>
<accession>A0A645HPF0</accession>
<dbReference type="AlphaFoldDB" id="A0A645HPF0"/>
<organism evidence="2">
    <name type="scientific">bioreactor metagenome</name>
    <dbReference type="NCBI Taxonomy" id="1076179"/>
    <lineage>
        <taxon>unclassified sequences</taxon>
        <taxon>metagenomes</taxon>
        <taxon>ecological metagenomes</taxon>
    </lineage>
</organism>
<sequence length="198" mass="22117">MDAGRPDEPPDRLAPHAPEDQEVELVVEIHELLRVAVEHREILLLQVRAQGDHCLGAEGDARARDDLLLDAEAQKAGLLDEDGVDLRHVAPLLRQDVDEMVPVQADERLAHRRPAQSERIPDGLFRDGHPRREHESDQIVEQRPVDPSARGFPVFARDGEESVHPRIGPLSTRHRRDSAGTAKSTGRTPGSRLRSESR</sequence>
<evidence type="ECO:0000256" key="1">
    <source>
        <dbReference type="SAM" id="MobiDB-lite"/>
    </source>
</evidence>
<dbReference type="EMBL" id="VSSQ01096697">
    <property type="protein sequence ID" value="MPN40342.1"/>
    <property type="molecule type" value="Genomic_DNA"/>
</dbReference>
<feature type="region of interest" description="Disordered" evidence="1">
    <location>
        <begin position="107"/>
        <end position="198"/>
    </location>
</feature>
<reference evidence="2" key="1">
    <citation type="submission" date="2019-08" db="EMBL/GenBank/DDBJ databases">
        <authorList>
            <person name="Kucharzyk K."/>
            <person name="Murdoch R.W."/>
            <person name="Higgins S."/>
            <person name="Loffler F."/>
        </authorList>
    </citation>
    <scope>NUCLEOTIDE SEQUENCE</scope>
</reference>
<comment type="caution">
    <text evidence="2">The sequence shown here is derived from an EMBL/GenBank/DDBJ whole genome shotgun (WGS) entry which is preliminary data.</text>
</comment>
<protein>
    <submittedName>
        <fullName evidence="2">Uncharacterized protein</fullName>
    </submittedName>
</protein>
<proteinExistence type="predicted"/>